<dbReference type="Pfam" id="PF08386">
    <property type="entry name" value="Abhydrolase_4"/>
    <property type="match status" value="1"/>
</dbReference>
<dbReference type="InterPro" id="IPR013595">
    <property type="entry name" value="Pept_S33_TAP-like_C"/>
</dbReference>
<feature type="domain" description="AB hydrolase-1" evidence="1">
    <location>
        <begin position="105"/>
        <end position="257"/>
    </location>
</feature>
<dbReference type="Pfam" id="PF00561">
    <property type="entry name" value="Abhydrolase_1"/>
    <property type="match status" value="1"/>
</dbReference>
<accession>A0ABT1TB91</accession>
<keyword evidence="3" id="KW-0378">Hydrolase</keyword>
<dbReference type="InterPro" id="IPR029058">
    <property type="entry name" value="AB_hydrolase_fold"/>
</dbReference>
<name>A0ABT1TB91_9SPHI</name>
<dbReference type="InterPro" id="IPR050266">
    <property type="entry name" value="AB_hydrolase_sf"/>
</dbReference>
<protein>
    <submittedName>
        <fullName evidence="3">Alpha/beta hydrolase</fullName>
    </submittedName>
</protein>
<dbReference type="Proteomes" id="UP001204376">
    <property type="component" value="Unassembled WGS sequence"/>
</dbReference>
<evidence type="ECO:0000313" key="3">
    <source>
        <dbReference type="EMBL" id="MCQ6961193.1"/>
    </source>
</evidence>
<dbReference type="GO" id="GO:0016787">
    <property type="term" value="F:hydrolase activity"/>
    <property type="evidence" value="ECO:0007669"/>
    <property type="project" value="UniProtKB-KW"/>
</dbReference>
<dbReference type="RefSeq" id="WP_256541363.1">
    <property type="nucleotide sequence ID" value="NZ_JANHOH010000012.1"/>
</dbReference>
<dbReference type="PANTHER" id="PTHR43798">
    <property type="entry name" value="MONOACYLGLYCEROL LIPASE"/>
    <property type="match status" value="1"/>
</dbReference>
<comment type="caution">
    <text evidence="3">The sequence shown here is derived from an EMBL/GenBank/DDBJ whole genome shotgun (WGS) entry which is preliminary data.</text>
</comment>
<feature type="domain" description="Peptidase S33 tripeptidyl aminopeptidase-like C-terminal" evidence="2">
    <location>
        <begin position="411"/>
        <end position="489"/>
    </location>
</feature>
<gene>
    <name evidence="3" type="ORF">NPE20_24685</name>
</gene>
<organism evidence="3 4">
    <name type="scientific">Mucilaginibacter aquariorum</name>
    <dbReference type="NCBI Taxonomy" id="2967225"/>
    <lineage>
        <taxon>Bacteria</taxon>
        <taxon>Pseudomonadati</taxon>
        <taxon>Bacteroidota</taxon>
        <taxon>Sphingobacteriia</taxon>
        <taxon>Sphingobacteriales</taxon>
        <taxon>Sphingobacteriaceae</taxon>
        <taxon>Mucilaginibacter</taxon>
    </lineage>
</organism>
<dbReference type="InterPro" id="IPR000073">
    <property type="entry name" value="AB_hydrolase_1"/>
</dbReference>
<keyword evidence="4" id="KW-1185">Reference proteome</keyword>
<dbReference type="SUPFAM" id="SSF53474">
    <property type="entry name" value="alpha/beta-Hydrolases"/>
    <property type="match status" value="1"/>
</dbReference>
<dbReference type="EMBL" id="JANHOH010000012">
    <property type="protein sequence ID" value="MCQ6961193.1"/>
    <property type="molecule type" value="Genomic_DNA"/>
</dbReference>
<proteinExistence type="predicted"/>
<reference evidence="3 4" key="1">
    <citation type="submission" date="2022-07" db="EMBL/GenBank/DDBJ databases">
        <title>Mucilaginibacter sp. JC4.</title>
        <authorList>
            <person name="Le V."/>
            <person name="Ko S.-R."/>
            <person name="Ahn C.-Y."/>
            <person name="Oh H.-M."/>
        </authorList>
    </citation>
    <scope>NUCLEOTIDE SEQUENCE [LARGE SCALE GENOMIC DNA]</scope>
    <source>
        <strain evidence="3 4">JC4</strain>
    </source>
</reference>
<evidence type="ECO:0000259" key="2">
    <source>
        <dbReference type="Pfam" id="PF08386"/>
    </source>
</evidence>
<evidence type="ECO:0000259" key="1">
    <source>
        <dbReference type="Pfam" id="PF00561"/>
    </source>
</evidence>
<dbReference type="Gene3D" id="3.40.50.1820">
    <property type="entry name" value="alpha/beta hydrolase"/>
    <property type="match status" value="1"/>
</dbReference>
<evidence type="ECO:0000313" key="4">
    <source>
        <dbReference type="Proteomes" id="UP001204376"/>
    </source>
</evidence>
<dbReference type="PANTHER" id="PTHR43798:SF27">
    <property type="entry name" value="HYDROLASE ALPHA_BETA HYDROLASE FOLD FAMILY"/>
    <property type="match status" value="1"/>
</dbReference>
<sequence length="504" mass="57164">MKKNAILTITIIIFLVIAAKAQQKKYVPKIELCNCRFMMDSTFVKMAPANLKSAFSAPFDGIDSSFKTKCGYLIVPENRYKGNSRMIKLPFIVVESINPNKKKDPILYTAGGPGNSSLGWTIGAAKNDFIKERDCIAIEQRGTRYALPHLRTFELDAAIKESYRKNLNKDSMVLEGVKRYKKSLESRGIDLAGYNTDATVSDIYDLLTTLKVDSINLFGGSYSGGLMTAVLQKHPSMVRSLVLDSPLPIFTPIDEDEPANFNEALGMLFKHVEQDSTNKLLYSNLQQKFLQYFNGITGKTFYLPYLENGTKDSIRIAYTKNELLAEIMNAMSADTKRKDVAYIITEMINGRHSPYVKDFLDNLFRKNQAPDGMRISVYCADESAYHSEAVIQQLYKSYPYLNGYHINDVYKSMCDCWKVPPVNTVTKQPYYSTKPVLMGDGEMDPNCRPLYMRMINHYMPNGQSFLFMNRGHGIGGKDWNGMVQQFLDNPYKRVISPKPDIIAY</sequence>